<evidence type="ECO:0000256" key="3">
    <source>
        <dbReference type="ARBA" id="ARBA00022741"/>
    </source>
</evidence>
<evidence type="ECO:0000256" key="1">
    <source>
        <dbReference type="ARBA" id="ARBA00022527"/>
    </source>
</evidence>
<dbReference type="InterPro" id="IPR030616">
    <property type="entry name" value="Aur-like"/>
</dbReference>
<dbReference type="GO" id="GO:0005524">
    <property type="term" value="F:ATP binding"/>
    <property type="evidence" value="ECO:0007669"/>
    <property type="project" value="UniProtKB-KW"/>
</dbReference>
<accession>A0A8S1Q030</accession>
<keyword evidence="2" id="KW-0808">Transferase</keyword>
<evidence type="ECO:0000259" key="9">
    <source>
        <dbReference type="PROSITE" id="PS50011"/>
    </source>
</evidence>
<keyword evidence="4" id="KW-0418">Kinase</keyword>
<evidence type="ECO:0000313" key="11">
    <source>
        <dbReference type="Proteomes" id="UP000688137"/>
    </source>
</evidence>
<evidence type="ECO:0000256" key="4">
    <source>
        <dbReference type="ARBA" id="ARBA00022777"/>
    </source>
</evidence>
<evidence type="ECO:0000256" key="8">
    <source>
        <dbReference type="SAM" id="Coils"/>
    </source>
</evidence>
<dbReference type="EMBL" id="CAJJDM010000139">
    <property type="protein sequence ID" value="CAD8108259.1"/>
    <property type="molecule type" value="Genomic_DNA"/>
</dbReference>
<feature type="coiled-coil region" evidence="8">
    <location>
        <begin position="344"/>
        <end position="378"/>
    </location>
</feature>
<feature type="coiled-coil region" evidence="8">
    <location>
        <begin position="429"/>
        <end position="490"/>
    </location>
</feature>
<keyword evidence="8" id="KW-0175">Coiled coil</keyword>
<evidence type="ECO:0000256" key="7">
    <source>
        <dbReference type="PIRSR" id="PIRSR630616-3"/>
    </source>
</evidence>
<keyword evidence="11" id="KW-1185">Reference proteome</keyword>
<sequence length="661" mass="78485">MQDFKDMKVIACGQYSQVFSAKLRKENKLYAIKKYIKKTLSRQRISPNIAKEIEIMNLLGDNQYTTRLINHFEDKESIYLITEYLNNGNMQQKILKDKKLSEQETLFYAKQMIDILEYLHKNNVVHRNFKLDNILIRKNEKKQITIKLCDFGFSTYIQHGEGIFNGNDHFGPEQYNLQPQTEALDIWSFGVILYQMLTGKFPFEPKPEQLKGKKKQDVLQHNIVNGIFSQKNLSEGVQDLLIQIFQINPSKRITISQIKEHWWIQGIQRPNDKINIISILEDEPEPQEEEQQQPIQQCIDVEEQITQVRLSVKKKIQHNFKIQDNVIINNEIPENQILQKINKIEVCESEEANLTQMLNKIKQQLAQINNENMDLMSELQLRSSGTVHLSDERESVVSYLNYDSKSRQDFCKIQMQQIPRIEGEQFCLKQTLEQQMEQLQQIKENKESIDKYKEDIINNNNYINELMQTRLLLKKQIQDLEEKRSFMKLEEGIIGIQQEIEKKLTQLSTDFNDRITILEIFNNTFTESKLEENRQQYKQHKSIEKKYDLSLLQNEEFPEKKQKKIDQLKQQIQETREKQNQIINQISVNQTLFNQKDEESIKEKLNLQMSKKDEMNIQLQYLQQQTDILLAEIKEQEKGLKELDQKKLEIEKSNQKSKIVF</sequence>
<keyword evidence="3 6" id="KW-0547">Nucleotide-binding</keyword>
<dbReference type="Proteomes" id="UP000688137">
    <property type="component" value="Unassembled WGS sequence"/>
</dbReference>
<keyword evidence="5 6" id="KW-0067">ATP-binding</keyword>
<evidence type="ECO:0000313" key="10">
    <source>
        <dbReference type="EMBL" id="CAD8108259.1"/>
    </source>
</evidence>
<proteinExistence type="predicted"/>
<evidence type="ECO:0000256" key="5">
    <source>
        <dbReference type="ARBA" id="ARBA00022840"/>
    </source>
</evidence>
<feature type="coiled-coil region" evidence="8">
    <location>
        <begin position="558"/>
        <end position="585"/>
    </location>
</feature>
<name>A0A8S1Q030_PARPR</name>
<dbReference type="Pfam" id="PF00069">
    <property type="entry name" value="Pkinase"/>
    <property type="match status" value="1"/>
</dbReference>
<gene>
    <name evidence="10" type="ORF">PPRIM_AZ9-3.1.T1360089</name>
</gene>
<reference evidence="10" key="1">
    <citation type="submission" date="2021-01" db="EMBL/GenBank/DDBJ databases">
        <authorList>
            <consortium name="Genoscope - CEA"/>
            <person name="William W."/>
        </authorList>
    </citation>
    <scope>NUCLEOTIDE SEQUENCE</scope>
</reference>
<evidence type="ECO:0000256" key="2">
    <source>
        <dbReference type="ARBA" id="ARBA00022679"/>
    </source>
</evidence>
<protein>
    <recommendedName>
        <fullName evidence="9">Protein kinase domain-containing protein</fullName>
    </recommendedName>
</protein>
<dbReference type="InterPro" id="IPR000719">
    <property type="entry name" value="Prot_kinase_dom"/>
</dbReference>
<feature type="binding site" evidence="6">
    <location>
        <position position="150"/>
    </location>
    <ligand>
        <name>ATP</name>
        <dbReference type="ChEBI" id="CHEBI:30616"/>
    </ligand>
</feature>
<dbReference type="PANTHER" id="PTHR24350">
    <property type="entry name" value="SERINE/THREONINE-PROTEIN KINASE IAL-RELATED"/>
    <property type="match status" value="1"/>
</dbReference>
<feature type="cross-link" description="Glycyl lysine isopeptide (Lys-Gly) (interchain with G-Cter in SUMO2)" evidence="7">
    <location>
        <position position="130"/>
    </location>
</feature>
<dbReference type="GO" id="GO:0004674">
    <property type="term" value="F:protein serine/threonine kinase activity"/>
    <property type="evidence" value="ECO:0007669"/>
    <property type="project" value="UniProtKB-KW"/>
</dbReference>
<comment type="caution">
    <text evidence="10">The sequence shown here is derived from an EMBL/GenBank/DDBJ whole genome shotgun (WGS) entry which is preliminary data.</text>
</comment>
<feature type="coiled-coil region" evidence="8">
    <location>
        <begin position="626"/>
        <end position="653"/>
    </location>
</feature>
<dbReference type="AlphaFoldDB" id="A0A8S1Q030"/>
<keyword evidence="1" id="KW-0723">Serine/threonine-protein kinase</keyword>
<feature type="domain" description="Protein kinase" evidence="9">
    <location>
        <begin position="4"/>
        <end position="264"/>
    </location>
</feature>
<dbReference type="PROSITE" id="PS50011">
    <property type="entry name" value="PROTEIN_KINASE_DOM"/>
    <property type="match status" value="1"/>
</dbReference>
<evidence type="ECO:0000256" key="6">
    <source>
        <dbReference type="PIRSR" id="PIRSR630616-2"/>
    </source>
</evidence>
<organism evidence="10 11">
    <name type="scientific">Paramecium primaurelia</name>
    <dbReference type="NCBI Taxonomy" id="5886"/>
    <lineage>
        <taxon>Eukaryota</taxon>
        <taxon>Sar</taxon>
        <taxon>Alveolata</taxon>
        <taxon>Ciliophora</taxon>
        <taxon>Intramacronucleata</taxon>
        <taxon>Oligohymenophorea</taxon>
        <taxon>Peniculida</taxon>
        <taxon>Parameciidae</taxon>
        <taxon>Paramecium</taxon>
    </lineage>
</organism>
<dbReference type="OMA" id="KEHWWIQ"/>
<feature type="binding site" evidence="6">
    <location>
        <position position="33"/>
    </location>
    <ligand>
        <name>ATP</name>
        <dbReference type="ChEBI" id="CHEBI:30616"/>
    </ligand>
</feature>